<evidence type="ECO:0000313" key="2">
    <source>
        <dbReference type="EMBL" id="CAB4825826.1"/>
    </source>
</evidence>
<dbReference type="AlphaFoldDB" id="A0A6J6ZYV9"/>
<sequence>MQTSGTRIAAIPNERTNGTGTKNSVASAIETLRPDMTTVRPAVFMVRMITSLMLSAGPSINSRLKRCKIRSE</sequence>
<organism evidence="2">
    <name type="scientific">freshwater metagenome</name>
    <dbReference type="NCBI Taxonomy" id="449393"/>
    <lineage>
        <taxon>unclassified sequences</taxon>
        <taxon>metagenomes</taxon>
        <taxon>ecological metagenomes</taxon>
    </lineage>
</organism>
<gene>
    <name evidence="2" type="ORF">UFOPK3167_00603</name>
</gene>
<dbReference type="EMBL" id="CAFABF010000021">
    <property type="protein sequence ID" value="CAB4825826.1"/>
    <property type="molecule type" value="Genomic_DNA"/>
</dbReference>
<name>A0A6J6ZYV9_9ZZZZ</name>
<protein>
    <submittedName>
        <fullName evidence="2">Unannotated protein</fullName>
    </submittedName>
</protein>
<proteinExistence type="predicted"/>
<feature type="region of interest" description="Disordered" evidence="1">
    <location>
        <begin position="1"/>
        <end position="22"/>
    </location>
</feature>
<accession>A0A6J6ZYV9</accession>
<reference evidence="2" key="1">
    <citation type="submission" date="2020-05" db="EMBL/GenBank/DDBJ databases">
        <authorList>
            <person name="Chiriac C."/>
            <person name="Salcher M."/>
            <person name="Ghai R."/>
            <person name="Kavagutti S V."/>
        </authorList>
    </citation>
    <scope>NUCLEOTIDE SEQUENCE</scope>
</reference>
<evidence type="ECO:0000256" key="1">
    <source>
        <dbReference type="SAM" id="MobiDB-lite"/>
    </source>
</evidence>